<comment type="caution">
    <text evidence="2">The sequence shown here is derived from an EMBL/GenBank/DDBJ whole genome shotgun (WGS) entry which is preliminary data.</text>
</comment>
<name>A0AAV3Y145_9GAST</name>
<dbReference type="PANTHER" id="PTHR46599:SF3">
    <property type="entry name" value="PIGGYBAC TRANSPOSABLE ELEMENT-DERIVED PROTEIN 4"/>
    <property type="match status" value="1"/>
</dbReference>
<organism evidence="2 3">
    <name type="scientific">Plakobranchus ocellatus</name>
    <dbReference type="NCBI Taxonomy" id="259542"/>
    <lineage>
        <taxon>Eukaryota</taxon>
        <taxon>Metazoa</taxon>
        <taxon>Spiralia</taxon>
        <taxon>Lophotrochozoa</taxon>
        <taxon>Mollusca</taxon>
        <taxon>Gastropoda</taxon>
        <taxon>Heterobranchia</taxon>
        <taxon>Euthyneura</taxon>
        <taxon>Panpulmonata</taxon>
        <taxon>Sacoglossa</taxon>
        <taxon>Placobranchoidea</taxon>
        <taxon>Plakobranchidae</taxon>
        <taxon>Plakobranchus</taxon>
    </lineage>
</organism>
<keyword evidence="3" id="KW-1185">Reference proteome</keyword>
<evidence type="ECO:0000313" key="3">
    <source>
        <dbReference type="Proteomes" id="UP000735302"/>
    </source>
</evidence>
<dbReference type="InterPro" id="IPR029526">
    <property type="entry name" value="PGBD"/>
</dbReference>
<proteinExistence type="predicted"/>
<gene>
    <name evidence="2" type="ORF">PoB_000247300</name>
</gene>
<sequence length="187" mass="21160">MVGFTRRLSFKQYIKGKPTPWGIKIWCLAESETGYLLNFHVYIGKDEAASAHGQGYDVVMSMVQPYLGNKHVVFFDNFFSSPHLALDLLRKDTYCCGAIRPNRKGWPYPKSKQRKGEAKTKQSGLIVATQWTDKRQINVISTSSNPTMATVSRRTKAGPVNVEIPQPVHDYNSGMFGVDLNDQHRSY</sequence>
<dbReference type="PANTHER" id="PTHR46599">
    <property type="entry name" value="PIGGYBAC TRANSPOSABLE ELEMENT-DERIVED PROTEIN 4"/>
    <property type="match status" value="1"/>
</dbReference>
<dbReference type="Pfam" id="PF13843">
    <property type="entry name" value="DDE_Tnp_1_7"/>
    <property type="match status" value="1"/>
</dbReference>
<dbReference type="AlphaFoldDB" id="A0AAV3Y145"/>
<dbReference type="Proteomes" id="UP000735302">
    <property type="component" value="Unassembled WGS sequence"/>
</dbReference>
<evidence type="ECO:0000313" key="2">
    <source>
        <dbReference type="EMBL" id="GFN75967.1"/>
    </source>
</evidence>
<feature type="domain" description="PiggyBac transposable element-derived protein" evidence="1">
    <location>
        <begin position="1"/>
        <end position="185"/>
    </location>
</feature>
<dbReference type="EMBL" id="BLXT01000311">
    <property type="protein sequence ID" value="GFN75967.1"/>
    <property type="molecule type" value="Genomic_DNA"/>
</dbReference>
<accession>A0AAV3Y145</accession>
<reference evidence="2 3" key="1">
    <citation type="journal article" date="2021" name="Elife">
        <title>Chloroplast acquisition without the gene transfer in kleptoplastic sea slugs, Plakobranchus ocellatus.</title>
        <authorList>
            <person name="Maeda T."/>
            <person name="Takahashi S."/>
            <person name="Yoshida T."/>
            <person name="Shimamura S."/>
            <person name="Takaki Y."/>
            <person name="Nagai Y."/>
            <person name="Toyoda A."/>
            <person name="Suzuki Y."/>
            <person name="Arimoto A."/>
            <person name="Ishii H."/>
            <person name="Satoh N."/>
            <person name="Nishiyama T."/>
            <person name="Hasebe M."/>
            <person name="Maruyama T."/>
            <person name="Minagawa J."/>
            <person name="Obokata J."/>
            <person name="Shigenobu S."/>
        </authorList>
    </citation>
    <scope>NUCLEOTIDE SEQUENCE [LARGE SCALE GENOMIC DNA]</scope>
</reference>
<evidence type="ECO:0000259" key="1">
    <source>
        <dbReference type="Pfam" id="PF13843"/>
    </source>
</evidence>
<protein>
    <submittedName>
        <fullName evidence="2">PiggyBac transposable element-derived protein 4-like</fullName>
    </submittedName>
</protein>